<dbReference type="SUPFAM" id="SSF101478">
    <property type="entry name" value="ADP-ribosylglycohydrolase"/>
    <property type="match status" value="1"/>
</dbReference>
<sequence>MLVLAVGSAALPVAAADVCRQVPAGSSLMYKRDYADKVHGFWLGLSIGNWTGLVTEMDKIGGEGPAGVFYTRDDWQAEDQPSIWGQGIPSELSKTIDWVVAGEEDIWGSDDDSDIEYIYLKLMHDTKQPLLSAEQVRNGWLSHIYTDAGTPFKTADGKPENFLWVSNQQAFDLMQQGVLPPFTGMPAYNPHYDMIDAQLTTEMFGILAPFRPDIASALAYLPIRTTAYGEAADIANFYVVMHALAAGIDTSKQIQPQIIQIAQKARAELPPNQYPAKMFDFVLSLYQSGIRWEEARDKLYQRYQLQEEDGYEISRKKLYCNGCFAAGINFAASLVSLFYGEGDMLETIKIAVLAGWDSDNPAATWGGLYGFILGKRGVEHAFGRRFSAKFNIHRTRKGFANNGIDDFNNMAKMATAIVDQVVIQHMQPKGVEKVMAGTQCWHIPLYVPATAGAL</sequence>
<dbReference type="Gene3D" id="1.10.4080.10">
    <property type="entry name" value="ADP-ribosylation/Crystallin J1"/>
    <property type="match status" value="1"/>
</dbReference>
<accession>A0A7Y5AU76</accession>
<dbReference type="Pfam" id="PF03747">
    <property type="entry name" value="ADP_ribosyl_GH"/>
    <property type="match status" value="1"/>
</dbReference>
<dbReference type="GO" id="GO:0016787">
    <property type="term" value="F:hydrolase activity"/>
    <property type="evidence" value="ECO:0007669"/>
    <property type="project" value="UniProtKB-KW"/>
</dbReference>
<evidence type="ECO:0000313" key="2">
    <source>
        <dbReference type="Proteomes" id="UP000523161"/>
    </source>
</evidence>
<organism evidence="1 2">
    <name type="scientific">Rheinheimera lutimaris</name>
    <dbReference type="NCBI Taxonomy" id="2740584"/>
    <lineage>
        <taxon>Bacteria</taxon>
        <taxon>Pseudomonadati</taxon>
        <taxon>Pseudomonadota</taxon>
        <taxon>Gammaproteobacteria</taxon>
        <taxon>Chromatiales</taxon>
        <taxon>Chromatiaceae</taxon>
        <taxon>Rheinheimera</taxon>
    </lineage>
</organism>
<dbReference type="InterPro" id="IPR005502">
    <property type="entry name" value="Ribosyl_crysJ1"/>
</dbReference>
<dbReference type="EMBL" id="JABSOD010000038">
    <property type="protein sequence ID" value="NRQ44618.1"/>
    <property type="molecule type" value="Genomic_DNA"/>
</dbReference>
<name>A0A7Y5AU76_9GAMM</name>
<protein>
    <submittedName>
        <fullName evidence="1">ADP-ribosylglycohydrolase family protein</fullName>
    </submittedName>
</protein>
<dbReference type="AlphaFoldDB" id="A0A7Y5AU76"/>
<dbReference type="InterPro" id="IPR036705">
    <property type="entry name" value="Ribosyl_crysJ1_sf"/>
</dbReference>
<gene>
    <name evidence="1" type="ORF">HRH59_18935</name>
</gene>
<comment type="caution">
    <text evidence="1">The sequence shown here is derived from an EMBL/GenBank/DDBJ whole genome shotgun (WGS) entry which is preliminary data.</text>
</comment>
<evidence type="ECO:0000313" key="1">
    <source>
        <dbReference type="EMBL" id="NRQ44618.1"/>
    </source>
</evidence>
<keyword evidence="2" id="KW-1185">Reference proteome</keyword>
<reference evidence="1 2" key="1">
    <citation type="submission" date="2020-06" db="EMBL/GenBank/DDBJ databases">
        <title>Rheinheimera sp. nov., a marine bacterium isolated from coastal.</title>
        <authorList>
            <person name="Yu Q."/>
            <person name="Qi Y."/>
            <person name="Pu J."/>
        </authorList>
    </citation>
    <scope>NUCLEOTIDE SEQUENCE [LARGE SCALE GENOMIC DNA]</scope>
    <source>
        <strain evidence="1 2">YQF-2</strain>
    </source>
</reference>
<keyword evidence="1" id="KW-0378">Hydrolase</keyword>
<dbReference type="Proteomes" id="UP000523161">
    <property type="component" value="Unassembled WGS sequence"/>
</dbReference>
<proteinExistence type="predicted"/>